<reference evidence="1 2" key="1">
    <citation type="journal article" date="2012" name="Science">
        <title>The Paleozoic origin of enzymatic lignin decomposition reconstructed from 31 fungal genomes.</title>
        <authorList>
            <person name="Floudas D."/>
            <person name="Binder M."/>
            <person name="Riley R."/>
            <person name="Barry K."/>
            <person name="Blanchette R.A."/>
            <person name="Henrissat B."/>
            <person name="Martinez A.T."/>
            <person name="Otillar R."/>
            <person name="Spatafora J.W."/>
            <person name="Yadav J.S."/>
            <person name="Aerts A."/>
            <person name="Benoit I."/>
            <person name="Boyd A."/>
            <person name="Carlson A."/>
            <person name="Copeland A."/>
            <person name="Coutinho P.M."/>
            <person name="de Vries R.P."/>
            <person name="Ferreira P."/>
            <person name="Findley K."/>
            <person name="Foster B."/>
            <person name="Gaskell J."/>
            <person name="Glotzer D."/>
            <person name="Gorecki P."/>
            <person name="Heitman J."/>
            <person name="Hesse C."/>
            <person name="Hori C."/>
            <person name="Igarashi K."/>
            <person name="Jurgens J.A."/>
            <person name="Kallen N."/>
            <person name="Kersten P."/>
            <person name="Kohler A."/>
            <person name="Kuees U."/>
            <person name="Kumar T.K.A."/>
            <person name="Kuo A."/>
            <person name="LaButti K."/>
            <person name="Larrondo L.F."/>
            <person name="Lindquist E."/>
            <person name="Ling A."/>
            <person name="Lombard V."/>
            <person name="Lucas S."/>
            <person name="Lundell T."/>
            <person name="Martin R."/>
            <person name="McLaughlin D.J."/>
            <person name="Morgenstern I."/>
            <person name="Morin E."/>
            <person name="Murat C."/>
            <person name="Nagy L.G."/>
            <person name="Nolan M."/>
            <person name="Ohm R.A."/>
            <person name="Patyshakuliyeva A."/>
            <person name="Rokas A."/>
            <person name="Ruiz-Duenas F.J."/>
            <person name="Sabat G."/>
            <person name="Salamov A."/>
            <person name="Samejima M."/>
            <person name="Schmutz J."/>
            <person name="Slot J.C."/>
            <person name="St John F."/>
            <person name="Stenlid J."/>
            <person name="Sun H."/>
            <person name="Sun S."/>
            <person name="Syed K."/>
            <person name="Tsang A."/>
            <person name="Wiebenga A."/>
            <person name="Young D."/>
            <person name="Pisabarro A."/>
            <person name="Eastwood D.C."/>
            <person name="Martin F."/>
            <person name="Cullen D."/>
            <person name="Grigoriev I.V."/>
            <person name="Hibbett D.S."/>
        </authorList>
    </citation>
    <scope>NUCLEOTIDE SEQUENCE</scope>
    <source>
        <strain evidence="2">FP-58527</strain>
    </source>
</reference>
<sequence length="125" mass="13808">MTSASVVLPASPPAISQPSSLDVCQAPWTGSLTVQAPLSSEEQRFRIMLAARDIMIDSVLLDRFLDEEEPIDFSRNASVVFARLPSGYFALLVRSIPQELAAETEYINVIFTSAVLFSWKEASHF</sequence>
<organism evidence="1 2">
    <name type="scientific">Fomitopsis schrenkii</name>
    <name type="common">Brown rot fungus</name>
    <dbReference type="NCBI Taxonomy" id="2126942"/>
    <lineage>
        <taxon>Eukaryota</taxon>
        <taxon>Fungi</taxon>
        <taxon>Dikarya</taxon>
        <taxon>Basidiomycota</taxon>
        <taxon>Agaricomycotina</taxon>
        <taxon>Agaricomycetes</taxon>
        <taxon>Polyporales</taxon>
        <taxon>Fomitopsis</taxon>
    </lineage>
</organism>
<keyword evidence="2" id="KW-1185">Reference proteome</keyword>
<dbReference type="InParanoid" id="S8F4Z1"/>
<proteinExistence type="predicted"/>
<dbReference type="AlphaFoldDB" id="S8F4Z1"/>
<dbReference type="Proteomes" id="UP000015241">
    <property type="component" value="Unassembled WGS sequence"/>
</dbReference>
<dbReference type="EMBL" id="KE504247">
    <property type="protein sequence ID" value="EPS94019.1"/>
    <property type="molecule type" value="Genomic_DNA"/>
</dbReference>
<evidence type="ECO:0000313" key="1">
    <source>
        <dbReference type="EMBL" id="EPS94019.1"/>
    </source>
</evidence>
<dbReference type="HOGENOM" id="CLU_1992681_0_0_1"/>
<evidence type="ECO:0000313" key="2">
    <source>
        <dbReference type="Proteomes" id="UP000015241"/>
    </source>
</evidence>
<accession>S8F4Z1</accession>
<gene>
    <name evidence="1" type="ORF">FOMPIDRAFT_1055448</name>
</gene>
<protein>
    <submittedName>
        <fullName evidence="1">Uncharacterized protein</fullName>
    </submittedName>
</protein>
<name>S8F4Z1_FOMSC</name>